<evidence type="ECO:0008006" key="3">
    <source>
        <dbReference type="Google" id="ProtNLM"/>
    </source>
</evidence>
<protein>
    <recommendedName>
        <fullName evidence="3">Abi-like protein</fullName>
    </recommendedName>
</protein>
<dbReference type="InterPro" id="IPR011664">
    <property type="entry name" value="Abi_system_AbiD/AbiF-like"/>
</dbReference>
<proteinExistence type="predicted"/>
<dbReference type="Pfam" id="PF07751">
    <property type="entry name" value="Abi_2"/>
    <property type="match status" value="1"/>
</dbReference>
<evidence type="ECO:0000313" key="1">
    <source>
        <dbReference type="EMBL" id="EAQ33312.1"/>
    </source>
</evidence>
<comment type="caution">
    <text evidence="1">The sequence shown here is derived from an EMBL/GenBank/DDBJ whole genome shotgun (WGS) entry which is preliminary data.</text>
</comment>
<dbReference type="Proteomes" id="UP000016543">
    <property type="component" value="Unassembled WGS sequence"/>
</dbReference>
<dbReference type="EMBL" id="AAMX01000001">
    <property type="protein sequence ID" value="EAQ33312.1"/>
    <property type="molecule type" value="Genomic_DNA"/>
</dbReference>
<gene>
    <name evidence="1" type="ORF">OS145_03050</name>
</gene>
<accession>A0ABP2CWJ1</accession>
<keyword evidence="2" id="KW-1185">Reference proteome</keyword>
<evidence type="ECO:0000313" key="2">
    <source>
        <dbReference type="Proteomes" id="UP000016543"/>
    </source>
</evidence>
<organism evidence="1 2">
    <name type="scientific">Idiomarina baltica OS145</name>
    <dbReference type="NCBI Taxonomy" id="314276"/>
    <lineage>
        <taxon>Bacteria</taxon>
        <taxon>Pseudomonadati</taxon>
        <taxon>Pseudomonadota</taxon>
        <taxon>Gammaproteobacteria</taxon>
        <taxon>Alteromonadales</taxon>
        <taxon>Idiomarinaceae</taxon>
        <taxon>Idiomarina</taxon>
    </lineage>
</organism>
<reference evidence="1 2" key="1">
    <citation type="submission" date="2006-01" db="EMBL/GenBank/DDBJ databases">
        <authorList>
            <person name="Brettar I."/>
            <person name="Hofle M."/>
            <person name="Ferriera S."/>
            <person name="Johnson J."/>
            <person name="Kravitz S."/>
            <person name="Halpern A."/>
            <person name="Remington K."/>
            <person name="Beeson K."/>
            <person name="Tran B."/>
            <person name="Rogers Y.-H."/>
            <person name="Friedman R."/>
            <person name="Venter J.C."/>
        </authorList>
    </citation>
    <scope>NUCLEOTIDE SEQUENCE [LARGE SCALE GENOMIC DNA]</scope>
    <source>
        <strain evidence="1 2">OS145</strain>
    </source>
</reference>
<name>A0ABP2CWJ1_9GAMM</name>
<sequence>MSIYEHHLKVKHDEVLAAYHWNKALCGALFPVIQCLEVTLRNAIDCAIRENPPKAAKGQYSTGTDWIFSFTEYMGNRKLSNHTRYTKSARSRQPVDKQGYVLTPSKKRLIIKYLWEEKKVVDASKKLKKAGKAVTPNNVISVMDFGFWTNFLSPAYEDNSSHMLLWPNQLKTVFPNAPAGITRANIEKKFLSIRELRNRLTHHEAIWKFFYNSPVNGKPDYSKPVYGAKASCSLLLKHYEDILEAIRWMSKERLATFLEHHGDARFRVLCSLDGLHSFISPEKITCTHPINKGGWGVKKLLTKLEDGGPVRITHNGKTIYTLAQDFHRAF</sequence>